<evidence type="ECO:0000313" key="9">
    <source>
        <dbReference type="Proteomes" id="UP001153328"/>
    </source>
</evidence>
<keyword evidence="5" id="KW-0418">Kinase</keyword>
<evidence type="ECO:0000313" key="8">
    <source>
        <dbReference type="EMBL" id="CAG7637786.1"/>
    </source>
</evidence>
<dbReference type="RefSeq" id="WP_205046692.1">
    <property type="nucleotide sequence ID" value="NZ_CAJVAX010000017.1"/>
</dbReference>
<dbReference type="InterPro" id="IPR003594">
    <property type="entry name" value="HATPase_dom"/>
</dbReference>
<feature type="domain" description="Histidine kinase/HSP90-like ATPase" evidence="7">
    <location>
        <begin position="224"/>
        <end position="331"/>
    </location>
</feature>
<dbReference type="EMBL" id="CAJVAX010000017">
    <property type="protein sequence ID" value="CAG7637786.1"/>
    <property type="molecule type" value="Genomic_DNA"/>
</dbReference>
<dbReference type="GO" id="GO:0000160">
    <property type="term" value="P:phosphorelay signal transduction system"/>
    <property type="evidence" value="ECO:0007669"/>
    <property type="project" value="TreeGrafter"/>
</dbReference>
<evidence type="ECO:0000256" key="1">
    <source>
        <dbReference type="ARBA" id="ARBA00000085"/>
    </source>
</evidence>
<comment type="catalytic activity">
    <reaction evidence="1">
        <text>ATP + protein L-histidine = ADP + protein N-phospho-L-histidine.</text>
        <dbReference type="EC" id="2.7.13.3"/>
    </reaction>
</comment>
<dbReference type="Proteomes" id="UP001153328">
    <property type="component" value="Unassembled WGS sequence"/>
</dbReference>
<keyword evidence="3" id="KW-0597">Phosphoprotein</keyword>
<keyword evidence="4" id="KW-0808">Transferase</keyword>
<dbReference type="SUPFAM" id="SSF55874">
    <property type="entry name" value="ATPase domain of HSP90 chaperone/DNA topoisomerase II/histidine kinase"/>
    <property type="match status" value="1"/>
</dbReference>
<dbReference type="AlphaFoldDB" id="A0A9W4H0I2"/>
<accession>A0A9W4H0I2</accession>
<dbReference type="GO" id="GO:0004673">
    <property type="term" value="F:protein histidine kinase activity"/>
    <property type="evidence" value="ECO:0007669"/>
    <property type="project" value="UniProtKB-EC"/>
</dbReference>
<evidence type="ECO:0000256" key="3">
    <source>
        <dbReference type="ARBA" id="ARBA00022553"/>
    </source>
</evidence>
<proteinExistence type="predicted"/>
<comment type="caution">
    <text evidence="8">The sequence shown here is derived from an EMBL/GenBank/DDBJ whole genome shotgun (WGS) entry which is preliminary data.</text>
</comment>
<dbReference type="InterPro" id="IPR036890">
    <property type="entry name" value="HATPase_C_sf"/>
</dbReference>
<dbReference type="Gene3D" id="3.30.565.10">
    <property type="entry name" value="Histidine kinase-like ATPase, C-terminal domain"/>
    <property type="match status" value="1"/>
</dbReference>
<keyword evidence="9" id="KW-1185">Reference proteome</keyword>
<evidence type="ECO:0000256" key="5">
    <source>
        <dbReference type="ARBA" id="ARBA00022777"/>
    </source>
</evidence>
<name>A0A9W4H0I2_9ACTN</name>
<sequence length="472" mass="50012">MTSHISGAVFWPVAVVAVTAVAMWVRQAAAAAGLRKRLAAAEQEVRSREADIRVREAEVAHLVDVRLPAVELGGRRPRQGLRDERLAGTAYGERMDLVVNRFVGAVEKARVRADQSAKATLKAAMRSVQALANEQQLSISDMQDRHDSPYVLQDLMEIDHANSQFGRRAQAIAVLCGSWPGRQRAASPLIDVLRGAKSRIRDYQRVEIGPGPDVDVVSRAVEPVVLAVAELLDNATRHSQPNTSVEVTLRPAHNGTTIVIDDAGVGMDELEVSLAVERLGGGENLDINRLGDPPQFGFAVIGVLAARYGFSVSVDTRSPYGGVRAVLFLPKALLVTAGTAAAPVVARAAHHRAPAPGELPVRAPAGLRQAPDLPAAAAGQGTSAEPVHERAPGDDDVPETPITGATAGGLPKRRRREVSGEQLAARAAQAPADEDTGPVRTPYETASRMGAFARGTRSGRAESADDEGTTQE</sequence>
<organism evidence="8 9">
    <name type="scientific">Actinacidiphila bryophytorum</name>
    <dbReference type="NCBI Taxonomy" id="1436133"/>
    <lineage>
        <taxon>Bacteria</taxon>
        <taxon>Bacillati</taxon>
        <taxon>Actinomycetota</taxon>
        <taxon>Actinomycetes</taxon>
        <taxon>Kitasatosporales</taxon>
        <taxon>Streptomycetaceae</taxon>
        <taxon>Actinacidiphila</taxon>
    </lineage>
</organism>
<evidence type="ECO:0000256" key="2">
    <source>
        <dbReference type="ARBA" id="ARBA00012438"/>
    </source>
</evidence>
<dbReference type="EC" id="2.7.13.3" evidence="2"/>
<evidence type="ECO:0000256" key="4">
    <source>
        <dbReference type="ARBA" id="ARBA00022679"/>
    </source>
</evidence>
<reference evidence="8" key="1">
    <citation type="submission" date="2021-06" db="EMBL/GenBank/DDBJ databases">
        <authorList>
            <person name="Arsene-Ploetze F."/>
        </authorList>
    </citation>
    <scope>NUCLEOTIDE SEQUENCE</scope>
    <source>
        <strain evidence="8">SBRY1</strain>
    </source>
</reference>
<gene>
    <name evidence="8" type="ORF">SBRY_30159</name>
</gene>
<dbReference type="PANTHER" id="PTHR45436:SF5">
    <property type="entry name" value="SENSOR HISTIDINE KINASE TRCS"/>
    <property type="match status" value="1"/>
</dbReference>
<dbReference type="PANTHER" id="PTHR45436">
    <property type="entry name" value="SENSOR HISTIDINE KINASE YKOH"/>
    <property type="match status" value="1"/>
</dbReference>
<feature type="region of interest" description="Disordered" evidence="6">
    <location>
        <begin position="373"/>
        <end position="472"/>
    </location>
</feature>
<dbReference type="Pfam" id="PF02518">
    <property type="entry name" value="HATPase_c"/>
    <property type="match status" value="1"/>
</dbReference>
<evidence type="ECO:0000256" key="6">
    <source>
        <dbReference type="SAM" id="MobiDB-lite"/>
    </source>
</evidence>
<evidence type="ECO:0000259" key="7">
    <source>
        <dbReference type="Pfam" id="PF02518"/>
    </source>
</evidence>
<protein>
    <recommendedName>
        <fullName evidence="2">histidine kinase</fullName>
        <ecNumber evidence="2">2.7.13.3</ecNumber>
    </recommendedName>
</protein>
<dbReference type="InterPro" id="IPR050428">
    <property type="entry name" value="TCS_sensor_his_kinase"/>
</dbReference>
<dbReference type="GO" id="GO:0005886">
    <property type="term" value="C:plasma membrane"/>
    <property type="evidence" value="ECO:0007669"/>
    <property type="project" value="TreeGrafter"/>
</dbReference>